<dbReference type="EMBL" id="LHZT01000132">
    <property type="protein sequence ID" value="KXV55539.1"/>
    <property type="molecule type" value="Genomic_DNA"/>
</dbReference>
<dbReference type="Proteomes" id="UP000075411">
    <property type="component" value="Unassembled WGS sequence"/>
</dbReference>
<sequence>MKITASLTSMKRPNVILILLLGFAVPVSGRAQAEETHEFDEYSGVIGDLPVGMVLSISDGTITQGSHYYYRKYLKDIPLKGVAAGELHLTETGGGTFILHYIDNKSTPVSADNSTGLMGTWTNNGKTLPVKLAHDGAGNYAPGHRYADLTNEDDAYFEARIQGFYDGVLANKPDATSRSICFPLRVNTPDGHYMMIHNATELKQKWGLIFSAAWLRALAATSPHDLPVLKGHAMIGAGLAFFGPKGLEVVNTIR</sequence>
<name>A0A149TQZ7_9PROT</name>
<dbReference type="PATRIC" id="fig|104102.12.peg.2820"/>
<protein>
    <submittedName>
        <fullName evidence="2">Uncharacterized protein</fullName>
    </submittedName>
</protein>
<proteinExistence type="predicted"/>
<keyword evidence="1" id="KW-0732">Signal</keyword>
<organism evidence="2 3">
    <name type="scientific">Acetobacter tropicalis</name>
    <dbReference type="NCBI Taxonomy" id="104102"/>
    <lineage>
        <taxon>Bacteria</taxon>
        <taxon>Pseudomonadati</taxon>
        <taxon>Pseudomonadota</taxon>
        <taxon>Alphaproteobacteria</taxon>
        <taxon>Acetobacterales</taxon>
        <taxon>Acetobacteraceae</taxon>
        <taxon>Acetobacter</taxon>
    </lineage>
</organism>
<comment type="caution">
    <text evidence="2">The sequence shown here is derived from an EMBL/GenBank/DDBJ whole genome shotgun (WGS) entry which is preliminary data.</text>
</comment>
<accession>A0A149TQZ7</accession>
<evidence type="ECO:0000313" key="2">
    <source>
        <dbReference type="EMBL" id="KXV55539.1"/>
    </source>
</evidence>
<feature type="chain" id="PRO_5007555987" evidence="1">
    <location>
        <begin position="34"/>
        <end position="254"/>
    </location>
</feature>
<gene>
    <name evidence="2" type="ORF">AD947_16825</name>
</gene>
<feature type="signal peptide" evidence="1">
    <location>
        <begin position="1"/>
        <end position="33"/>
    </location>
</feature>
<evidence type="ECO:0000256" key="1">
    <source>
        <dbReference type="SAM" id="SignalP"/>
    </source>
</evidence>
<dbReference type="AlphaFoldDB" id="A0A149TQZ7"/>
<dbReference type="RefSeq" id="WP_231873773.1">
    <property type="nucleotide sequence ID" value="NZ_LHZT01000132.1"/>
</dbReference>
<evidence type="ECO:0000313" key="3">
    <source>
        <dbReference type="Proteomes" id="UP000075411"/>
    </source>
</evidence>
<reference evidence="2 3" key="1">
    <citation type="submission" date="2015-06" db="EMBL/GenBank/DDBJ databases">
        <title>Improved classification and identification of acetic acid bacteria using matrix-assisted laser desorption/ionization time-of-flight mass spectrometry; Gluconobacter nephelii and Gluconobacter uchimurae are later heterotypic synonyms of Gluconobacter japonicus and Gluconobacter oxydans, respectively.</title>
        <authorList>
            <person name="Li L."/>
            <person name="Cleenwerck I."/>
            <person name="De Vuyst L."/>
            <person name="Vandamme P."/>
        </authorList>
    </citation>
    <scope>NUCLEOTIDE SEQUENCE [LARGE SCALE GENOMIC DNA]</scope>
    <source>
        <strain evidence="2 3">LMG 1663</strain>
    </source>
</reference>